<feature type="signal peptide" evidence="1">
    <location>
        <begin position="1"/>
        <end position="21"/>
    </location>
</feature>
<dbReference type="EMBL" id="AP007255">
    <property type="protein sequence ID" value="BAE50522.1"/>
    <property type="molecule type" value="Genomic_DNA"/>
</dbReference>
<dbReference type="PROSITE" id="PS51257">
    <property type="entry name" value="PROKAR_LIPOPROTEIN"/>
    <property type="match status" value="1"/>
</dbReference>
<evidence type="ECO:0000256" key="1">
    <source>
        <dbReference type="SAM" id="SignalP"/>
    </source>
</evidence>
<gene>
    <name evidence="2" type="ordered locus">amb1718</name>
</gene>
<evidence type="ECO:0008006" key="4">
    <source>
        <dbReference type="Google" id="ProtNLM"/>
    </source>
</evidence>
<proteinExistence type="predicted"/>
<name>Q2W6K3_PARM1</name>
<feature type="chain" id="PRO_5004218224" description="LPP20 lipoprotein" evidence="1">
    <location>
        <begin position="22"/>
        <end position="209"/>
    </location>
</feature>
<organism evidence="2 3">
    <name type="scientific">Paramagnetospirillum magneticum (strain ATCC 700264 / AMB-1)</name>
    <name type="common">Magnetospirillum magneticum</name>
    <dbReference type="NCBI Taxonomy" id="342108"/>
    <lineage>
        <taxon>Bacteria</taxon>
        <taxon>Pseudomonadati</taxon>
        <taxon>Pseudomonadota</taxon>
        <taxon>Alphaproteobacteria</taxon>
        <taxon>Rhodospirillales</taxon>
        <taxon>Magnetospirillaceae</taxon>
        <taxon>Paramagnetospirillum</taxon>
    </lineage>
</organism>
<accession>Q2W6K3</accession>
<keyword evidence="1" id="KW-0732">Signal</keyword>
<evidence type="ECO:0000313" key="3">
    <source>
        <dbReference type="Proteomes" id="UP000007058"/>
    </source>
</evidence>
<dbReference type="STRING" id="342108.amb1718"/>
<keyword evidence="3" id="KW-1185">Reference proteome</keyword>
<evidence type="ECO:0000313" key="2">
    <source>
        <dbReference type="EMBL" id="BAE50522.1"/>
    </source>
</evidence>
<dbReference type="KEGG" id="mag:amb1718"/>
<dbReference type="OrthoDB" id="7359797at2"/>
<sequence length="209" mass="22575">MTRLRSVLAVTLALSAPLLIAGCATPEPGSPAAVALAHQKQQEMRADQVKDTVADAPSWFTAPPKDEFSLYAPGTATSSDMQMAVDKATLAGKRNVADRLKSLLSAKMKDFASESGAGEDSRVMSEVERVTTNVVTEANMAGYQAVKSEIKPQGTQYRAYVLVQYPLGEANRIMVDQTRKSDLLDSKLRASKAFQDLEKDIQAARPTKP</sequence>
<protein>
    <recommendedName>
        <fullName evidence="4">LPP20 lipoprotein</fullName>
    </recommendedName>
</protein>
<reference evidence="2 3" key="1">
    <citation type="journal article" date="2005" name="DNA Res.">
        <title>Complete genome sequence of the facultative anaerobic magnetotactic bacterium Magnetospirillum sp. strain AMB-1.</title>
        <authorList>
            <person name="Matsunaga T."/>
            <person name="Okamura Y."/>
            <person name="Fukuda Y."/>
            <person name="Wahyudi A.T."/>
            <person name="Murase Y."/>
            <person name="Takeyama H."/>
        </authorList>
    </citation>
    <scope>NUCLEOTIDE SEQUENCE [LARGE SCALE GENOMIC DNA]</scope>
    <source>
        <strain evidence="3">ATCC 700264 / AMB-1</strain>
    </source>
</reference>
<dbReference type="HOGENOM" id="CLU_1314186_0_0_5"/>
<dbReference type="RefSeq" id="WP_011384126.1">
    <property type="nucleotide sequence ID" value="NC_007626.1"/>
</dbReference>
<dbReference type="Proteomes" id="UP000007058">
    <property type="component" value="Chromosome"/>
</dbReference>
<dbReference type="AlphaFoldDB" id="Q2W6K3"/>